<dbReference type="Gene3D" id="1.10.220.160">
    <property type="match status" value="1"/>
</dbReference>
<evidence type="ECO:0000256" key="5">
    <source>
        <dbReference type="ARBA" id="ARBA00022771"/>
    </source>
</evidence>
<dbReference type="Proteomes" id="UP000092461">
    <property type="component" value="Unassembled WGS sequence"/>
</dbReference>
<feature type="domain" description="MYND-type" evidence="9">
    <location>
        <begin position="262"/>
        <end position="300"/>
    </location>
</feature>
<dbReference type="InterPro" id="IPR052097">
    <property type="entry name" value="SET-MYND_domain_protein"/>
</dbReference>
<dbReference type="InterPro" id="IPR011990">
    <property type="entry name" value="TPR-like_helical_dom_sf"/>
</dbReference>
<reference evidence="10" key="1">
    <citation type="submission" date="2020-05" db="UniProtKB">
        <authorList>
            <consortium name="EnsemblMetazoa"/>
        </authorList>
    </citation>
    <scope>IDENTIFICATION</scope>
    <source>
        <strain evidence="10">Jacobina</strain>
    </source>
</reference>
<dbReference type="InterPro" id="IPR002893">
    <property type="entry name" value="Znf_MYND"/>
</dbReference>
<dbReference type="GO" id="GO:0032259">
    <property type="term" value="P:methylation"/>
    <property type="evidence" value="ECO:0007669"/>
    <property type="project" value="UniProtKB-KW"/>
</dbReference>
<keyword evidence="11" id="KW-1185">Reference proteome</keyword>
<keyword evidence="1" id="KW-0489">Methyltransferase</keyword>
<evidence type="ECO:0000256" key="4">
    <source>
        <dbReference type="ARBA" id="ARBA00022723"/>
    </source>
</evidence>
<dbReference type="InterPro" id="IPR046341">
    <property type="entry name" value="SET_dom_sf"/>
</dbReference>
<dbReference type="Gene3D" id="1.25.40.10">
    <property type="entry name" value="Tetratricopeptide repeat domain"/>
    <property type="match status" value="1"/>
</dbReference>
<feature type="coiled-coil region" evidence="8">
    <location>
        <begin position="159"/>
        <end position="206"/>
    </location>
</feature>
<evidence type="ECO:0000256" key="6">
    <source>
        <dbReference type="ARBA" id="ARBA00022833"/>
    </source>
</evidence>
<name>A0A1B0CCB1_LUTLO</name>
<dbReference type="SUPFAM" id="SSF144232">
    <property type="entry name" value="HIT/MYND zinc finger-like"/>
    <property type="match status" value="1"/>
</dbReference>
<sequence>MPENNKWDLMLALFIDKKDIFKREILVYQSELITVQQLYQIPVVRQLFSRWIQSLAVTNKRNEDQSKMFRERGNELYKSKPPKYKEAIEFYTKAIYHAPSNSVELALAHANRAVALMAVKYFQEAYDDCEMAVKFSYPKENILKVLFRLAACSAELRDRNLLQKDIKSIENELKNHKNHNPHIKKLMEYKSKLQDLKNFVEEFKQQHKQPSKNVVEKYTKEQGRFVTAGEKIKRDDAIMSERAFAFVPVYENFPDDTIDTDCQNCAKVNIISFPCYECYRATYCSTKCRKEHEAIHALECHGYKRDLWYYIGIAHLSVRTFLAGFPELVERLENEPAIASVSELWERTQQLCNDETFRYGRVLRLVSNFEKMSESTDFIRYSLTATMLTVYLRENTKFFDQLPPVCEKILENRYSWEVYVGALIMLHMGQLVSNGHAITDLRTTLASEIDCLDSPHMMVKVGKLHCYVRSTRVFYGPLPAHQHAQSLVQSKCAQQLRSQSTHNQRHASHCQGGGDLQLLRPKFQADEHSGPEEGSPGASFHQYYICEKCKSKIYIDESKNFWWRNLELKPKIDCEACGLRVNFSWFKLFMSHLGEIESEGKVSNSFAKVCDIHASTEKSMGIHNELRQDVGIMILCHFIPFLSSYASFNEKLTQIATELLKLREEKFGIYSIEFIIASTYLLDLMALQRKLNLKTNTDFSINHIRKSFLILSKDTQAILNDYINYNIVSGTSEK</sequence>
<organism evidence="10 11">
    <name type="scientific">Lutzomyia longipalpis</name>
    <name type="common">Sand fly</name>
    <dbReference type="NCBI Taxonomy" id="7200"/>
    <lineage>
        <taxon>Eukaryota</taxon>
        <taxon>Metazoa</taxon>
        <taxon>Ecdysozoa</taxon>
        <taxon>Arthropoda</taxon>
        <taxon>Hexapoda</taxon>
        <taxon>Insecta</taxon>
        <taxon>Pterygota</taxon>
        <taxon>Neoptera</taxon>
        <taxon>Endopterygota</taxon>
        <taxon>Diptera</taxon>
        <taxon>Nematocera</taxon>
        <taxon>Psychodoidea</taxon>
        <taxon>Psychodidae</taxon>
        <taxon>Lutzomyia</taxon>
        <taxon>Lutzomyia</taxon>
    </lineage>
</organism>
<dbReference type="VEuPathDB" id="VectorBase:LLONM1_002444"/>
<dbReference type="GO" id="GO:0005737">
    <property type="term" value="C:cytoplasm"/>
    <property type="evidence" value="ECO:0007669"/>
    <property type="project" value="TreeGrafter"/>
</dbReference>
<keyword evidence="5 7" id="KW-0863">Zinc-finger</keyword>
<keyword evidence="6" id="KW-0862">Zinc</keyword>
<evidence type="ECO:0000313" key="11">
    <source>
        <dbReference type="Proteomes" id="UP000092461"/>
    </source>
</evidence>
<proteinExistence type="predicted"/>
<dbReference type="EnsemblMetazoa" id="LLOJ001979-RA">
    <property type="protein sequence ID" value="LLOJ001979-PA"/>
    <property type="gene ID" value="LLOJ001979"/>
</dbReference>
<dbReference type="GO" id="GO:0008270">
    <property type="term" value="F:zinc ion binding"/>
    <property type="evidence" value="ECO:0007669"/>
    <property type="project" value="UniProtKB-KW"/>
</dbReference>
<dbReference type="GO" id="GO:0042826">
    <property type="term" value="F:histone deacetylase binding"/>
    <property type="evidence" value="ECO:0007669"/>
    <property type="project" value="TreeGrafter"/>
</dbReference>
<accession>A0A1B0CCB1</accession>
<evidence type="ECO:0000256" key="3">
    <source>
        <dbReference type="ARBA" id="ARBA00022691"/>
    </source>
</evidence>
<evidence type="ECO:0000256" key="7">
    <source>
        <dbReference type="PROSITE-ProRule" id="PRU00134"/>
    </source>
</evidence>
<dbReference type="GO" id="GO:0008168">
    <property type="term" value="F:methyltransferase activity"/>
    <property type="evidence" value="ECO:0007669"/>
    <property type="project" value="UniProtKB-KW"/>
</dbReference>
<keyword evidence="3" id="KW-0949">S-adenosyl-L-methionine</keyword>
<dbReference type="InterPro" id="IPR019734">
    <property type="entry name" value="TPR_rpt"/>
</dbReference>
<dbReference type="VEuPathDB" id="VectorBase:LLOJ001979"/>
<evidence type="ECO:0000313" key="10">
    <source>
        <dbReference type="EnsemblMetazoa" id="LLOJ001979-PA"/>
    </source>
</evidence>
<dbReference type="PANTHER" id="PTHR46165:SF2">
    <property type="entry name" value="SET AND MYND DOMAIN-CONTAINING PROTEIN 4"/>
    <property type="match status" value="1"/>
</dbReference>
<evidence type="ECO:0000256" key="1">
    <source>
        <dbReference type="ARBA" id="ARBA00022603"/>
    </source>
</evidence>
<evidence type="ECO:0000256" key="2">
    <source>
        <dbReference type="ARBA" id="ARBA00022679"/>
    </source>
</evidence>
<dbReference type="SUPFAM" id="SSF48452">
    <property type="entry name" value="TPR-like"/>
    <property type="match status" value="1"/>
</dbReference>
<keyword evidence="4" id="KW-0479">Metal-binding</keyword>
<dbReference type="Gene3D" id="6.10.140.2220">
    <property type="match status" value="1"/>
</dbReference>
<dbReference type="PROSITE" id="PS50865">
    <property type="entry name" value="ZF_MYND_2"/>
    <property type="match status" value="1"/>
</dbReference>
<dbReference type="AlphaFoldDB" id="A0A1B0CCB1"/>
<evidence type="ECO:0000256" key="8">
    <source>
        <dbReference type="SAM" id="Coils"/>
    </source>
</evidence>
<dbReference type="Gene3D" id="2.170.270.10">
    <property type="entry name" value="SET domain"/>
    <property type="match status" value="1"/>
</dbReference>
<evidence type="ECO:0000259" key="9">
    <source>
        <dbReference type="PROSITE" id="PS50865"/>
    </source>
</evidence>
<keyword evidence="8" id="KW-0175">Coiled coil</keyword>
<dbReference type="SMART" id="SM00028">
    <property type="entry name" value="TPR"/>
    <property type="match status" value="2"/>
</dbReference>
<keyword evidence="2" id="KW-0808">Transferase</keyword>
<dbReference type="PROSITE" id="PS01360">
    <property type="entry name" value="ZF_MYND_1"/>
    <property type="match status" value="1"/>
</dbReference>
<dbReference type="GO" id="GO:0005634">
    <property type="term" value="C:nucleus"/>
    <property type="evidence" value="ECO:0007669"/>
    <property type="project" value="TreeGrafter"/>
</dbReference>
<protein>
    <recommendedName>
        <fullName evidence="9">MYND-type domain-containing protein</fullName>
    </recommendedName>
</protein>
<dbReference type="EMBL" id="AJWK01006603">
    <property type="status" value="NOT_ANNOTATED_CDS"/>
    <property type="molecule type" value="Genomic_DNA"/>
</dbReference>
<dbReference type="PANTHER" id="PTHR46165">
    <property type="entry name" value="SET AND MYND DOMAIN-CONTAINING PROTEIN 4"/>
    <property type="match status" value="1"/>
</dbReference>